<organism evidence="13 14">
    <name type="scientific">Caproicibacterium amylolyticum</name>
    <dbReference type="NCBI Taxonomy" id="2766537"/>
    <lineage>
        <taxon>Bacteria</taxon>
        <taxon>Bacillati</taxon>
        <taxon>Bacillota</taxon>
        <taxon>Clostridia</taxon>
        <taxon>Eubacteriales</taxon>
        <taxon>Oscillospiraceae</taxon>
        <taxon>Caproicibacterium</taxon>
    </lineage>
</organism>
<dbReference type="InterPro" id="IPR027417">
    <property type="entry name" value="P-loop_NTPase"/>
</dbReference>
<dbReference type="REBASE" id="443112">
    <property type="entry name" value="Oba18003ORF1830P"/>
</dbReference>
<evidence type="ECO:0000256" key="3">
    <source>
        <dbReference type="ARBA" id="ARBA00011296"/>
    </source>
</evidence>
<evidence type="ECO:0000256" key="9">
    <source>
        <dbReference type="ARBA" id="ARBA00022840"/>
    </source>
</evidence>
<dbReference type="GO" id="GO:0009035">
    <property type="term" value="F:type I site-specific deoxyribonuclease activity"/>
    <property type="evidence" value="ECO:0007669"/>
    <property type="project" value="UniProtKB-EC"/>
</dbReference>
<dbReference type="PANTHER" id="PTHR30195">
    <property type="entry name" value="TYPE I SITE-SPECIFIC DEOXYRIBONUCLEASE PROTEIN SUBUNIT M AND R"/>
    <property type="match status" value="1"/>
</dbReference>
<keyword evidence="6 11" id="KW-0680">Restriction system</keyword>
<dbReference type="SUPFAM" id="SSF52540">
    <property type="entry name" value="P-loop containing nucleoside triphosphate hydrolases"/>
    <property type="match status" value="2"/>
</dbReference>
<dbReference type="NCBIfam" id="TIGR00348">
    <property type="entry name" value="hsdR"/>
    <property type="match status" value="1"/>
</dbReference>
<dbReference type="GO" id="GO:0009307">
    <property type="term" value="P:DNA restriction-modification system"/>
    <property type="evidence" value="ECO:0007669"/>
    <property type="project" value="UniProtKB-KW"/>
</dbReference>
<proteinExistence type="inferred from homology"/>
<dbReference type="InterPro" id="IPR051268">
    <property type="entry name" value="Type-I_R_enzyme_R_subunit"/>
</dbReference>
<dbReference type="InterPro" id="IPR040980">
    <property type="entry name" value="SWI2_SNF2"/>
</dbReference>
<keyword evidence="14" id="KW-1185">Reference proteome</keyword>
<dbReference type="GO" id="GO:0005524">
    <property type="term" value="F:ATP binding"/>
    <property type="evidence" value="ECO:0007669"/>
    <property type="project" value="UniProtKB-KW"/>
</dbReference>
<evidence type="ECO:0000256" key="11">
    <source>
        <dbReference type="RuleBase" id="RU364115"/>
    </source>
</evidence>
<keyword evidence="10 11" id="KW-0238">DNA-binding</keyword>
<keyword evidence="4" id="KW-0540">Nuclease</keyword>
<reference evidence="13 14" key="1">
    <citation type="submission" date="2020-08" db="EMBL/GenBank/DDBJ databases">
        <authorList>
            <person name="Ren C."/>
            <person name="Gu Y."/>
            <person name="Xu Y."/>
        </authorList>
    </citation>
    <scope>NUCLEOTIDE SEQUENCE [LARGE SCALE GENOMIC DNA]</scope>
    <source>
        <strain evidence="13 14">LBM18003</strain>
    </source>
</reference>
<dbReference type="KEGG" id="caml:H6X83_01820"/>
<keyword evidence="7 13" id="KW-0255">Endonuclease</keyword>
<evidence type="ECO:0000313" key="13">
    <source>
        <dbReference type="EMBL" id="QNO19392.1"/>
    </source>
</evidence>
<evidence type="ECO:0000259" key="12">
    <source>
        <dbReference type="PROSITE" id="PS51192"/>
    </source>
</evidence>
<dbReference type="Proteomes" id="UP000516046">
    <property type="component" value="Chromosome"/>
</dbReference>
<dbReference type="InterPro" id="IPR004473">
    <property type="entry name" value="Restrct_endonuc_typeI_HsdR"/>
</dbReference>
<dbReference type="Gene3D" id="3.40.50.300">
    <property type="entry name" value="P-loop containing nucleotide triphosphate hydrolases"/>
    <property type="match status" value="2"/>
</dbReference>
<dbReference type="InterPro" id="IPR007409">
    <property type="entry name" value="Restrct_endonuc_type1_HsdR_N"/>
</dbReference>
<dbReference type="InterPro" id="IPR014001">
    <property type="entry name" value="Helicase_ATP-bd"/>
</dbReference>
<dbReference type="CDD" id="cd22332">
    <property type="entry name" value="HsdR_N"/>
    <property type="match status" value="1"/>
</dbReference>
<evidence type="ECO:0000256" key="4">
    <source>
        <dbReference type="ARBA" id="ARBA00022722"/>
    </source>
</evidence>
<dbReference type="AlphaFoldDB" id="A0A7G9WL30"/>
<sequence length="1065" mass="122326">MTEVQFESELTDYLSSESSNVRGDTEESVGTFLSKGVMSWKYEKGIKTTEQLWDNFKKILEKHNQDTLEYPLSVVEFNQVKRIISDLKTPYQAGQFLYGLNGVSQIEIDLDDGRHVFLTVFDQQQIGAGDTIYQVVNQIARPAKIIGKQARRFDTTLLVNGLPMIQIEEKKDTHDVNEALNQMKQYIDENQYSDIFSTLQILVAVTPNDVRYMANTTAETFNKDFAFHWQRKSDNGIVRNWKEFAHSMLNIPMAHQMATNFMILDGTKNRQSLKVMRPYQVYATQKVITELKKIDFSMGTNKVGYIWHTTGSGKTITSFKTAWTASRMPGIDKVVFVVDRIALTKQTSENYKAYDPDASEENVGVIRDTNNTTDLSRKLKSNDNNIIVTSVQKLEKLIKRKSFKSPKKNIVFIVDEAHRSTGGDSFQAIQKAFEHSAWVGYTGTPMFDETTTGLRTEDIFGPLLHAYTIREAIADRNVLGFKVDFETTINKEQIKKEYLPVFYREHHSGWSDEQIQNKIDNLMPEDMDDAVEPSFYDENKEHIKLVVEDIFKKWRNRSNDGKYNALLTTHVGGGKASTPMAMMYFREFQRVNEEHRKSGGLILKVAVTFSMNTSNSDSMLETNKDLFEAMDAYNKEFGTKFGMDDVSGYTQDVTSRLNRTTSDGNFLDLVIVVDQLLTGFDAPELNTLYVDRTLKGAGLIQAYSRTNRIADMQDKPWGHIVNYRWPAQNEKLMNNALAIYSNKDSAKLSEEEQRKANQKSGVIAEPFETVFNKQKEVVKQLRELTSAFQQIPQSEKKEEEMFALLQEYNRGMAKLKQYGPDTVFGQPVGFDYTNPDELTAKLGMTSEEEQTLTVVLANELKQRIAKKKNIPVYQIELKMTHVKDIQVNYDYLTELLEKLLNQVHDNEMEEAKDTKKDIDRFALTLENRAYAKQINNASAAILKKQYPPKDSGFVYPIRLKNSEDVIRNANNISIDRLFLDFRVKWGIADIITSVQMRELFSQHHYGKQDLDDMNEITDIVSKACQQYKELAHDGKIQAMSRIKYRNSLRKAIYDLADGQVEYEIQ</sequence>
<evidence type="ECO:0000256" key="10">
    <source>
        <dbReference type="ARBA" id="ARBA00023125"/>
    </source>
</evidence>
<dbReference type="CDD" id="cd18800">
    <property type="entry name" value="SF2_C_EcoR124I-like"/>
    <property type="match status" value="1"/>
</dbReference>
<dbReference type="Pfam" id="PF18766">
    <property type="entry name" value="SWI2_SNF2"/>
    <property type="match status" value="1"/>
</dbReference>
<dbReference type="Pfam" id="PF22679">
    <property type="entry name" value="T1R_D3-like"/>
    <property type="match status" value="1"/>
</dbReference>
<comment type="catalytic activity">
    <reaction evidence="1 11">
        <text>Endonucleolytic cleavage of DNA to give random double-stranded fragments with terminal 5'-phosphates, ATP is simultaneously hydrolyzed.</text>
        <dbReference type="EC" id="3.1.21.3"/>
    </reaction>
</comment>
<name>A0A7G9WL30_9FIRM</name>
<comment type="function">
    <text evidence="11">Subunit R is required for both nuclease and ATPase activities, but not for modification.</text>
</comment>
<evidence type="ECO:0000256" key="1">
    <source>
        <dbReference type="ARBA" id="ARBA00000851"/>
    </source>
</evidence>
<dbReference type="InterPro" id="IPR022625">
    <property type="entry name" value="TypeI_RM_Rsu_C"/>
</dbReference>
<keyword evidence="5 11" id="KW-0547">Nucleotide-binding</keyword>
<dbReference type="Gene3D" id="3.90.1570.50">
    <property type="match status" value="1"/>
</dbReference>
<dbReference type="GO" id="GO:0003677">
    <property type="term" value="F:DNA binding"/>
    <property type="evidence" value="ECO:0007669"/>
    <property type="project" value="UniProtKB-KW"/>
</dbReference>
<protein>
    <recommendedName>
        <fullName evidence="11">Type I restriction enzyme endonuclease subunit</fullName>
        <shortName evidence="11">R protein</shortName>
        <ecNumber evidence="11">3.1.21.3</ecNumber>
    </recommendedName>
    <alternativeName>
        <fullName evidence="11">Type-1 restriction enzyme R protein</fullName>
    </alternativeName>
</protein>
<keyword evidence="9 11" id="KW-0067">ATP-binding</keyword>
<evidence type="ECO:0000256" key="5">
    <source>
        <dbReference type="ARBA" id="ARBA00022741"/>
    </source>
</evidence>
<accession>A0A7G9WL30</accession>
<evidence type="ECO:0000256" key="2">
    <source>
        <dbReference type="ARBA" id="ARBA00008598"/>
    </source>
</evidence>
<dbReference type="SMART" id="SM00487">
    <property type="entry name" value="DEXDc"/>
    <property type="match status" value="1"/>
</dbReference>
<dbReference type="EC" id="3.1.21.3" evidence="11"/>
<feature type="domain" description="Helicase ATP-binding" evidence="12">
    <location>
        <begin position="295"/>
        <end position="463"/>
    </location>
</feature>
<dbReference type="Pfam" id="PF04313">
    <property type="entry name" value="HSDR_N"/>
    <property type="match status" value="1"/>
</dbReference>
<dbReference type="PANTHER" id="PTHR30195:SF16">
    <property type="entry name" value="TYPE I RESTRICTION ENZYME ENDONUCLEASE SUBUNIT"/>
    <property type="match status" value="1"/>
</dbReference>
<comment type="subunit">
    <text evidence="3 11">The type I restriction/modification system is composed of three polypeptides R, M and S.</text>
</comment>
<evidence type="ECO:0000256" key="8">
    <source>
        <dbReference type="ARBA" id="ARBA00022801"/>
    </source>
</evidence>
<dbReference type="InterPro" id="IPR055180">
    <property type="entry name" value="HsdR_RecA-like_helicase_dom_2"/>
</dbReference>
<evidence type="ECO:0000313" key="14">
    <source>
        <dbReference type="Proteomes" id="UP000516046"/>
    </source>
</evidence>
<keyword evidence="8 11" id="KW-0378">Hydrolase</keyword>
<gene>
    <name evidence="13" type="ORF">H6X83_01820</name>
</gene>
<dbReference type="PROSITE" id="PS51192">
    <property type="entry name" value="HELICASE_ATP_BIND_1"/>
    <property type="match status" value="1"/>
</dbReference>
<evidence type="ECO:0000256" key="7">
    <source>
        <dbReference type="ARBA" id="ARBA00022759"/>
    </source>
</evidence>
<dbReference type="CDD" id="cd18030">
    <property type="entry name" value="DEXHc_RE_I_HsdR"/>
    <property type="match status" value="1"/>
</dbReference>
<comment type="similarity">
    <text evidence="2 11">Belongs to the HsdR family.</text>
</comment>
<evidence type="ECO:0000256" key="6">
    <source>
        <dbReference type="ARBA" id="ARBA00022747"/>
    </source>
</evidence>
<dbReference type="EMBL" id="CP060696">
    <property type="protein sequence ID" value="QNO19392.1"/>
    <property type="molecule type" value="Genomic_DNA"/>
</dbReference>
<dbReference type="Pfam" id="PF12008">
    <property type="entry name" value="EcoR124_C"/>
    <property type="match status" value="1"/>
</dbReference>